<dbReference type="Proteomes" id="UP000823633">
    <property type="component" value="Unassembled WGS sequence"/>
</dbReference>
<dbReference type="Pfam" id="PF04545">
    <property type="entry name" value="Sigma70_r4"/>
    <property type="match status" value="1"/>
</dbReference>
<sequence>MSATMLNDNAINEEDKDVLSIYLKEINRVPLLDHEEEYDLAVRAQKGDEKARERLINGNLRFVVAVAKKYQGQGLPLEDLIDEGNIGLLIALDKFEPDKGYHFISYAVWWIRQSIMKAICEKSRAVRLPLNRANELFQIQKAEKKLIHSSGSSEVSIEDIAKEAGLEPQLVTELLNISRETVSFDTPVSNGGEQSTSRLGDFIEDEGFGPEELAMQKCLKEDINAVLDTLSEKERQIIILRFGLNNTAPMSLKEIGELYNLTKERIRQIEKRALERLKQPSRSRLLESYTA</sequence>
<dbReference type="InterPro" id="IPR009042">
    <property type="entry name" value="RNA_pol_sigma70_r1_2"/>
</dbReference>
<dbReference type="InterPro" id="IPR013324">
    <property type="entry name" value="RNA_pol_sigma_r3/r4-like"/>
</dbReference>
<keyword evidence="4" id="KW-0804">Transcription</keyword>
<dbReference type="Gene3D" id="1.10.601.10">
    <property type="entry name" value="RNA Polymerase Primary Sigma Factor"/>
    <property type="match status" value="1"/>
</dbReference>
<dbReference type="Pfam" id="PF04542">
    <property type="entry name" value="Sigma70_r2"/>
    <property type="match status" value="1"/>
</dbReference>
<dbReference type="PROSITE" id="PS00716">
    <property type="entry name" value="SIGMA70_2"/>
    <property type="match status" value="1"/>
</dbReference>
<organism evidence="6 7">
    <name type="scientific">Candidatus Aphodenecus pullistercoris</name>
    <dbReference type="NCBI Taxonomy" id="2840669"/>
    <lineage>
        <taxon>Bacteria</taxon>
        <taxon>Pseudomonadati</taxon>
        <taxon>Spirochaetota</taxon>
        <taxon>Spirochaetia</taxon>
        <taxon>Spirochaetales</taxon>
        <taxon>Candidatus Aphodenecus</taxon>
    </lineage>
</organism>
<dbReference type="AlphaFoldDB" id="A0A9D9E9S8"/>
<proteinExistence type="predicted"/>
<evidence type="ECO:0000259" key="5">
    <source>
        <dbReference type="PROSITE" id="PS00716"/>
    </source>
</evidence>
<dbReference type="GO" id="GO:0006352">
    <property type="term" value="P:DNA-templated transcription initiation"/>
    <property type="evidence" value="ECO:0007669"/>
    <property type="project" value="InterPro"/>
</dbReference>
<dbReference type="InterPro" id="IPR013325">
    <property type="entry name" value="RNA_pol_sigma_r2"/>
</dbReference>
<evidence type="ECO:0000256" key="4">
    <source>
        <dbReference type="ARBA" id="ARBA00023163"/>
    </source>
</evidence>
<evidence type="ECO:0000313" key="6">
    <source>
        <dbReference type="EMBL" id="MBO8443668.1"/>
    </source>
</evidence>
<keyword evidence="1" id="KW-0805">Transcription regulation</keyword>
<dbReference type="InterPro" id="IPR007627">
    <property type="entry name" value="RNA_pol_sigma70_r2"/>
</dbReference>
<dbReference type="InterPro" id="IPR014284">
    <property type="entry name" value="RNA_pol_sigma-70_dom"/>
</dbReference>
<dbReference type="NCBIfam" id="TIGR02937">
    <property type="entry name" value="sigma70-ECF"/>
    <property type="match status" value="1"/>
</dbReference>
<protein>
    <submittedName>
        <fullName evidence="6">Sigma-70 family RNA polymerase sigma factor</fullName>
    </submittedName>
</protein>
<dbReference type="CDD" id="cd06171">
    <property type="entry name" value="Sigma70_r4"/>
    <property type="match status" value="1"/>
</dbReference>
<dbReference type="SUPFAM" id="SSF88659">
    <property type="entry name" value="Sigma3 and sigma4 domains of RNA polymerase sigma factors"/>
    <property type="match status" value="2"/>
</dbReference>
<accession>A0A9D9E9S8</accession>
<dbReference type="InterPro" id="IPR000943">
    <property type="entry name" value="RNA_pol_sigma70"/>
</dbReference>
<keyword evidence="2" id="KW-0731">Sigma factor</keyword>
<dbReference type="InterPro" id="IPR007630">
    <property type="entry name" value="RNA_pol_sigma70_r4"/>
</dbReference>
<evidence type="ECO:0000256" key="1">
    <source>
        <dbReference type="ARBA" id="ARBA00023015"/>
    </source>
</evidence>
<name>A0A9D9E9S8_9SPIR</name>
<gene>
    <name evidence="6" type="ORF">IAC42_07955</name>
</gene>
<dbReference type="GO" id="GO:0016987">
    <property type="term" value="F:sigma factor activity"/>
    <property type="evidence" value="ECO:0007669"/>
    <property type="project" value="UniProtKB-KW"/>
</dbReference>
<feature type="domain" description="RNA polymerase sigma-70" evidence="5">
    <location>
        <begin position="251"/>
        <end position="277"/>
    </location>
</feature>
<dbReference type="GO" id="GO:0003677">
    <property type="term" value="F:DNA binding"/>
    <property type="evidence" value="ECO:0007669"/>
    <property type="project" value="UniProtKB-KW"/>
</dbReference>
<reference evidence="6" key="2">
    <citation type="journal article" date="2021" name="PeerJ">
        <title>Extensive microbial diversity within the chicken gut microbiome revealed by metagenomics and culture.</title>
        <authorList>
            <person name="Gilroy R."/>
            <person name="Ravi A."/>
            <person name="Getino M."/>
            <person name="Pursley I."/>
            <person name="Horton D.L."/>
            <person name="Alikhan N.F."/>
            <person name="Baker D."/>
            <person name="Gharbi K."/>
            <person name="Hall N."/>
            <person name="Watson M."/>
            <person name="Adriaenssens E.M."/>
            <person name="Foster-Nyarko E."/>
            <person name="Jarju S."/>
            <person name="Secka A."/>
            <person name="Antonio M."/>
            <person name="Oren A."/>
            <person name="Chaudhuri R.R."/>
            <person name="La Ragione R."/>
            <person name="Hildebrand F."/>
            <person name="Pallen M.J."/>
        </authorList>
    </citation>
    <scope>NUCLEOTIDE SEQUENCE</scope>
    <source>
        <strain evidence="6">11167</strain>
    </source>
</reference>
<dbReference type="PANTHER" id="PTHR30603">
    <property type="entry name" value="RNA POLYMERASE SIGMA FACTOR RPO"/>
    <property type="match status" value="1"/>
</dbReference>
<dbReference type="PRINTS" id="PR00046">
    <property type="entry name" value="SIGMA70FCT"/>
</dbReference>
<dbReference type="InterPro" id="IPR050239">
    <property type="entry name" value="Sigma-70_RNA_pol_init_factors"/>
</dbReference>
<comment type="caution">
    <text evidence="6">The sequence shown here is derived from an EMBL/GenBank/DDBJ whole genome shotgun (WGS) entry which is preliminary data.</text>
</comment>
<evidence type="ECO:0000256" key="3">
    <source>
        <dbReference type="ARBA" id="ARBA00023125"/>
    </source>
</evidence>
<dbReference type="Gene3D" id="1.10.10.10">
    <property type="entry name" value="Winged helix-like DNA-binding domain superfamily/Winged helix DNA-binding domain"/>
    <property type="match status" value="2"/>
</dbReference>
<dbReference type="SUPFAM" id="SSF88946">
    <property type="entry name" value="Sigma2 domain of RNA polymerase sigma factors"/>
    <property type="match status" value="1"/>
</dbReference>
<dbReference type="Pfam" id="PF04539">
    <property type="entry name" value="Sigma70_r3"/>
    <property type="match status" value="1"/>
</dbReference>
<reference evidence="6" key="1">
    <citation type="submission" date="2020-10" db="EMBL/GenBank/DDBJ databases">
        <authorList>
            <person name="Gilroy R."/>
        </authorList>
    </citation>
    <scope>NUCLEOTIDE SEQUENCE</scope>
    <source>
        <strain evidence="6">11167</strain>
    </source>
</reference>
<dbReference type="PIRSF" id="PIRSF000770">
    <property type="entry name" value="RNA_pol_sigma-SigE/K"/>
    <property type="match status" value="1"/>
</dbReference>
<dbReference type="InterPro" id="IPR036388">
    <property type="entry name" value="WH-like_DNA-bd_sf"/>
</dbReference>
<evidence type="ECO:0000256" key="2">
    <source>
        <dbReference type="ARBA" id="ARBA00023082"/>
    </source>
</evidence>
<keyword evidence="3" id="KW-0238">DNA-binding</keyword>
<evidence type="ECO:0000313" key="7">
    <source>
        <dbReference type="Proteomes" id="UP000823633"/>
    </source>
</evidence>
<dbReference type="EMBL" id="JADIMU010000053">
    <property type="protein sequence ID" value="MBO8443668.1"/>
    <property type="molecule type" value="Genomic_DNA"/>
</dbReference>
<dbReference type="InterPro" id="IPR007624">
    <property type="entry name" value="RNA_pol_sigma70_r3"/>
</dbReference>
<dbReference type="PANTHER" id="PTHR30603:SF47">
    <property type="entry name" value="RNA POLYMERASE SIGMA FACTOR SIGD, CHLOROPLASTIC"/>
    <property type="match status" value="1"/>
</dbReference>
<dbReference type="Pfam" id="PF00140">
    <property type="entry name" value="Sigma70_r1_2"/>
    <property type="match status" value="1"/>
</dbReference>